<dbReference type="SUPFAM" id="SSF51735">
    <property type="entry name" value="NAD(P)-binding Rossmann-fold domains"/>
    <property type="match status" value="1"/>
</dbReference>
<dbReference type="InterPro" id="IPR002347">
    <property type="entry name" value="SDR_fam"/>
</dbReference>
<comment type="similarity">
    <text evidence="1 3">Belongs to the short-chain dehydrogenases/reductases (SDR) family.</text>
</comment>
<name>A0ABX7BYP1_9HYPH</name>
<organism evidence="4 5">
    <name type="scientific">Devosia oryziradicis</name>
    <dbReference type="NCBI Taxonomy" id="2801335"/>
    <lineage>
        <taxon>Bacteria</taxon>
        <taxon>Pseudomonadati</taxon>
        <taxon>Pseudomonadota</taxon>
        <taxon>Alphaproteobacteria</taxon>
        <taxon>Hyphomicrobiales</taxon>
        <taxon>Devosiaceae</taxon>
        <taxon>Devosia</taxon>
    </lineage>
</organism>
<evidence type="ECO:0000256" key="1">
    <source>
        <dbReference type="ARBA" id="ARBA00006484"/>
    </source>
</evidence>
<evidence type="ECO:0000256" key="3">
    <source>
        <dbReference type="RuleBase" id="RU000363"/>
    </source>
</evidence>
<sequence>MARETFTGTAWITGAGTGIGRGLALALVARGMTVAASARTEADLAQLAADAKGPGSILPMPLDVTDEAAVRDTVARIEAEAGPITLAILNAGTNSEVTAEKFDTIKFAHVVDTNLMGAVHSLGALLPLLRKRRAGRIAIVASVAGYRGLPTAAAYAASKAGLIAMTESLKPELEADNVDLTLINPGFVDTPLTRKNKFPMPFLIDTDEAVDSIMKGLERGRFEIVFPWQMTAAMKLLGVLPYGLFFPITRRMVRSL</sequence>
<reference evidence="4 5" key="1">
    <citation type="submission" date="2021-01" db="EMBL/GenBank/DDBJ databases">
        <title>Genome seq and assembly of Devosia sp. G19.</title>
        <authorList>
            <person name="Chhetri G."/>
        </authorList>
    </citation>
    <scope>NUCLEOTIDE SEQUENCE [LARGE SCALE GENOMIC DNA]</scope>
    <source>
        <strain evidence="4 5">G19</strain>
    </source>
</reference>
<protein>
    <submittedName>
        <fullName evidence="4">SDR family NAD(P)-dependent oxidoreductase</fullName>
    </submittedName>
</protein>
<evidence type="ECO:0000313" key="4">
    <source>
        <dbReference type="EMBL" id="QQR37043.1"/>
    </source>
</evidence>
<dbReference type="EMBL" id="CP068047">
    <property type="protein sequence ID" value="QQR37043.1"/>
    <property type="molecule type" value="Genomic_DNA"/>
</dbReference>
<dbReference type="Pfam" id="PF00106">
    <property type="entry name" value="adh_short"/>
    <property type="match status" value="1"/>
</dbReference>
<dbReference type="PANTHER" id="PTHR44196:SF1">
    <property type="entry name" value="DEHYDROGENASE_REDUCTASE SDR FAMILY MEMBER 7B"/>
    <property type="match status" value="1"/>
</dbReference>
<keyword evidence="2" id="KW-0560">Oxidoreductase</keyword>
<dbReference type="InterPro" id="IPR036291">
    <property type="entry name" value="NAD(P)-bd_dom_sf"/>
</dbReference>
<dbReference type="PANTHER" id="PTHR44196">
    <property type="entry name" value="DEHYDROGENASE/REDUCTASE SDR FAMILY MEMBER 7B"/>
    <property type="match status" value="1"/>
</dbReference>
<gene>
    <name evidence="4" type="ORF">JI749_05350</name>
</gene>
<dbReference type="Proteomes" id="UP000595460">
    <property type="component" value="Chromosome"/>
</dbReference>
<dbReference type="Gene3D" id="3.40.50.720">
    <property type="entry name" value="NAD(P)-binding Rossmann-like Domain"/>
    <property type="match status" value="1"/>
</dbReference>
<dbReference type="PRINTS" id="PR00081">
    <property type="entry name" value="GDHRDH"/>
</dbReference>
<evidence type="ECO:0000256" key="2">
    <source>
        <dbReference type="ARBA" id="ARBA00023002"/>
    </source>
</evidence>
<keyword evidence="5" id="KW-1185">Reference proteome</keyword>
<evidence type="ECO:0000313" key="5">
    <source>
        <dbReference type="Proteomes" id="UP000595460"/>
    </source>
</evidence>
<proteinExistence type="inferred from homology"/>
<dbReference type="PRINTS" id="PR00080">
    <property type="entry name" value="SDRFAMILY"/>
</dbReference>
<dbReference type="RefSeq" id="WP_201660322.1">
    <property type="nucleotide sequence ID" value="NZ_CP068047.1"/>
</dbReference>
<accession>A0ABX7BYP1</accession>